<sequence length="69" mass="7811">MIRTLHEGLRPDGDVISISKLCAWFGVPRRTVYFKPSKAAPKLNSTFVDPIKAVIEENPSFGYRIVTYL</sequence>
<proteinExistence type="predicted"/>
<evidence type="ECO:0000313" key="2">
    <source>
        <dbReference type="Proteomes" id="UP000225972"/>
    </source>
</evidence>
<evidence type="ECO:0000313" key="1">
    <source>
        <dbReference type="EMBL" id="SMX29507.1"/>
    </source>
</evidence>
<reference evidence="2" key="1">
    <citation type="submission" date="2017-05" db="EMBL/GenBank/DDBJ databases">
        <authorList>
            <person name="Rodrigo-Torres L."/>
            <person name="Arahal R. D."/>
            <person name="Lucena T."/>
        </authorList>
    </citation>
    <scope>NUCLEOTIDE SEQUENCE [LARGE SCALE GENOMIC DNA]</scope>
    <source>
        <strain evidence="2">CECT 8649</strain>
    </source>
</reference>
<dbReference type="EMBL" id="FXXP01000002">
    <property type="protein sequence ID" value="SMX29507.1"/>
    <property type="molecule type" value="Genomic_DNA"/>
</dbReference>
<dbReference type="Proteomes" id="UP000225972">
    <property type="component" value="Unassembled WGS sequence"/>
</dbReference>
<keyword evidence="2" id="KW-1185">Reference proteome</keyword>
<name>A0A238JH84_9RHOB</name>
<organism evidence="1 2">
    <name type="scientific">Pelagimonas phthalicica</name>
    <dbReference type="NCBI Taxonomy" id="1037362"/>
    <lineage>
        <taxon>Bacteria</taxon>
        <taxon>Pseudomonadati</taxon>
        <taxon>Pseudomonadota</taxon>
        <taxon>Alphaproteobacteria</taxon>
        <taxon>Rhodobacterales</taxon>
        <taxon>Roseobacteraceae</taxon>
        <taxon>Pelagimonas</taxon>
    </lineage>
</organism>
<accession>A0A238JH84</accession>
<protein>
    <submittedName>
        <fullName evidence="1">Uncharacterized protein</fullName>
    </submittedName>
</protein>
<dbReference type="RefSeq" id="WP_208293353.1">
    <property type="nucleotide sequence ID" value="NZ_FXXP01000002.1"/>
</dbReference>
<gene>
    <name evidence="1" type="ORF">TRP8649_03643</name>
</gene>
<dbReference type="AlphaFoldDB" id="A0A238JH84"/>